<protein>
    <submittedName>
        <fullName evidence="1">(Mediterranean fruit fly) hypothetical protein</fullName>
    </submittedName>
</protein>
<gene>
    <name evidence="1" type="ORF">CCAP1982_LOCUS9084</name>
</gene>
<evidence type="ECO:0000313" key="1">
    <source>
        <dbReference type="EMBL" id="CAD7000610.1"/>
    </source>
</evidence>
<proteinExistence type="predicted"/>
<sequence length="108" mass="12213">MPKRNSKSQLPSRAKNQYSKFVTTALLKVELNSLSGWDEAQEMQYLMDSAVVESLACQVPHDFAIKCNNNYYNNNIATDNSKSFTLNFTAATNREEEAATDFPSNKHK</sequence>
<dbReference type="AlphaFoldDB" id="A0A811UP15"/>
<accession>A0A811UP15</accession>
<name>A0A811UP15_CERCA</name>
<organism evidence="1 2">
    <name type="scientific">Ceratitis capitata</name>
    <name type="common">Mediterranean fruit fly</name>
    <name type="synonym">Tephritis capitata</name>
    <dbReference type="NCBI Taxonomy" id="7213"/>
    <lineage>
        <taxon>Eukaryota</taxon>
        <taxon>Metazoa</taxon>
        <taxon>Ecdysozoa</taxon>
        <taxon>Arthropoda</taxon>
        <taxon>Hexapoda</taxon>
        <taxon>Insecta</taxon>
        <taxon>Pterygota</taxon>
        <taxon>Neoptera</taxon>
        <taxon>Endopterygota</taxon>
        <taxon>Diptera</taxon>
        <taxon>Brachycera</taxon>
        <taxon>Muscomorpha</taxon>
        <taxon>Tephritoidea</taxon>
        <taxon>Tephritidae</taxon>
        <taxon>Ceratitis</taxon>
        <taxon>Ceratitis</taxon>
    </lineage>
</organism>
<evidence type="ECO:0000313" key="2">
    <source>
        <dbReference type="Proteomes" id="UP000606786"/>
    </source>
</evidence>
<keyword evidence="2" id="KW-1185">Reference proteome</keyword>
<dbReference type="Proteomes" id="UP000606786">
    <property type="component" value="Unassembled WGS sequence"/>
</dbReference>
<comment type="caution">
    <text evidence="1">The sequence shown here is derived from an EMBL/GenBank/DDBJ whole genome shotgun (WGS) entry which is preliminary data.</text>
</comment>
<reference evidence="1" key="1">
    <citation type="submission" date="2020-11" db="EMBL/GenBank/DDBJ databases">
        <authorList>
            <person name="Whitehead M."/>
        </authorList>
    </citation>
    <scope>NUCLEOTIDE SEQUENCE</scope>
    <source>
        <strain evidence="1">EGII</strain>
    </source>
</reference>
<dbReference type="EMBL" id="CAJHJT010000012">
    <property type="protein sequence ID" value="CAD7000610.1"/>
    <property type="molecule type" value="Genomic_DNA"/>
</dbReference>